<feature type="compositionally biased region" description="Low complexity" evidence="8">
    <location>
        <begin position="313"/>
        <end position="330"/>
    </location>
</feature>
<feature type="compositionally biased region" description="Low complexity" evidence="8">
    <location>
        <begin position="108"/>
        <end position="117"/>
    </location>
</feature>
<evidence type="ECO:0000256" key="3">
    <source>
        <dbReference type="ARBA" id="ARBA00022853"/>
    </source>
</evidence>
<feature type="compositionally biased region" description="Low complexity" evidence="8">
    <location>
        <begin position="241"/>
        <end position="266"/>
    </location>
</feature>
<accession>A0A267FTL3</accession>
<dbReference type="PRINTS" id="PR00886">
    <property type="entry name" value="HIGHMOBLTY12"/>
</dbReference>
<dbReference type="Proteomes" id="UP000215902">
    <property type="component" value="Unassembled WGS sequence"/>
</dbReference>
<keyword evidence="2" id="KW-0677">Repeat</keyword>
<dbReference type="GO" id="GO:0003677">
    <property type="term" value="F:DNA binding"/>
    <property type="evidence" value="ECO:0007669"/>
    <property type="project" value="UniProtKB-UniRule"/>
</dbReference>
<gene>
    <name evidence="10" type="ORF">BOX15_Mlig024745g2</name>
</gene>
<dbReference type="GO" id="GO:0016586">
    <property type="term" value="C:RSC-type complex"/>
    <property type="evidence" value="ECO:0007669"/>
    <property type="project" value="InterPro"/>
</dbReference>
<dbReference type="InterPro" id="IPR036910">
    <property type="entry name" value="HMG_box_dom_sf"/>
</dbReference>
<feature type="DNA-binding region" description="HMG box" evidence="7">
    <location>
        <begin position="140"/>
        <end position="208"/>
    </location>
</feature>
<dbReference type="Gene3D" id="1.10.30.10">
    <property type="entry name" value="High mobility group box domain"/>
    <property type="match status" value="1"/>
</dbReference>
<evidence type="ECO:0000313" key="11">
    <source>
        <dbReference type="Proteomes" id="UP000215902"/>
    </source>
</evidence>
<comment type="subcellular location">
    <subcellularLocation>
        <location evidence="1">Nucleus</location>
    </subcellularLocation>
</comment>
<feature type="region of interest" description="Disordered" evidence="8">
    <location>
        <begin position="86"/>
        <end position="142"/>
    </location>
</feature>
<reference evidence="10 11" key="1">
    <citation type="submission" date="2017-06" db="EMBL/GenBank/DDBJ databases">
        <title>A platform for efficient transgenesis in Macrostomum lignano, a flatworm model organism for stem cell research.</title>
        <authorList>
            <person name="Berezikov E."/>
        </authorList>
    </citation>
    <scope>NUCLEOTIDE SEQUENCE [LARGE SCALE GENOMIC DNA]</scope>
    <source>
        <strain evidence="10">DV1</strain>
        <tissue evidence="10">Whole organism</tissue>
    </source>
</reference>
<dbReference type="GO" id="GO:0006368">
    <property type="term" value="P:transcription elongation by RNA polymerase II"/>
    <property type="evidence" value="ECO:0007669"/>
    <property type="project" value="TreeGrafter"/>
</dbReference>
<dbReference type="PANTHER" id="PTHR16062:SF19">
    <property type="entry name" value="PROTEIN POLYBROMO-1"/>
    <property type="match status" value="1"/>
</dbReference>
<evidence type="ECO:0000256" key="5">
    <source>
        <dbReference type="ARBA" id="ARBA00023163"/>
    </source>
</evidence>
<dbReference type="Pfam" id="PF00505">
    <property type="entry name" value="HMG_box"/>
    <property type="match status" value="1"/>
</dbReference>
<dbReference type="AlphaFoldDB" id="A0A267FTL3"/>
<dbReference type="PANTHER" id="PTHR16062">
    <property type="entry name" value="SWI/SNF-RELATED"/>
    <property type="match status" value="1"/>
</dbReference>
<dbReference type="SMART" id="SM00398">
    <property type="entry name" value="HMG"/>
    <property type="match status" value="1"/>
</dbReference>
<keyword evidence="6 7" id="KW-0539">Nucleus</keyword>
<name>A0A267FTL3_9PLAT</name>
<feature type="compositionally biased region" description="Low complexity" evidence="8">
    <location>
        <begin position="213"/>
        <end position="233"/>
    </location>
</feature>
<evidence type="ECO:0000256" key="6">
    <source>
        <dbReference type="ARBA" id="ARBA00023242"/>
    </source>
</evidence>
<dbReference type="SUPFAM" id="SSF47095">
    <property type="entry name" value="HMG-box"/>
    <property type="match status" value="1"/>
</dbReference>
<keyword evidence="3" id="KW-0156">Chromatin regulator</keyword>
<feature type="domain" description="HMG box" evidence="9">
    <location>
        <begin position="140"/>
        <end position="208"/>
    </location>
</feature>
<evidence type="ECO:0000256" key="8">
    <source>
        <dbReference type="SAM" id="MobiDB-lite"/>
    </source>
</evidence>
<evidence type="ECO:0000256" key="4">
    <source>
        <dbReference type="ARBA" id="ARBA00023015"/>
    </source>
</evidence>
<dbReference type="InterPro" id="IPR037382">
    <property type="entry name" value="Rsc/polybromo"/>
</dbReference>
<dbReference type="EMBL" id="NIVC01000811">
    <property type="protein sequence ID" value="PAA76584.1"/>
    <property type="molecule type" value="Genomic_DNA"/>
</dbReference>
<evidence type="ECO:0000256" key="7">
    <source>
        <dbReference type="PROSITE-ProRule" id="PRU00267"/>
    </source>
</evidence>
<keyword evidence="11" id="KW-1185">Reference proteome</keyword>
<dbReference type="OrthoDB" id="10009055at2759"/>
<keyword evidence="4" id="KW-0805">Transcription regulation</keyword>
<feature type="region of interest" description="Disordered" evidence="8">
    <location>
        <begin position="213"/>
        <end position="266"/>
    </location>
</feature>
<feature type="region of interest" description="Disordered" evidence="8">
    <location>
        <begin position="302"/>
        <end position="333"/>
    </location>
</feature>
<keyword evidence="7" id="KW-0238">DNA-binding</keyword>
<evidence type="ECO:0000256" key="1">
    <source>
        <dbReference type="ARBA" id="ARBA00004123"/>
    </source>
</evidence>
<dbReference type="STRING" id="282301.A0A267FTL3"/>
<dbReference type="PROSITE" id="PS50118">
    <property type="entry name" value="HMG_BOX_2"/>
    <property type="match status" value="1"/>
</dbReference>
<comment type="caution">
    <text evidence="10">The sequence shown here is derived from an EMBL/GenBank/DDBJ whole genome shotgun (WGS) entry which is preliminary data.</text>
</comment>
<dbReference type="GO" id="GO:0003682">
    <property type="term" value="F:chromatin binding"/>
    <property type="evidence" value="ECO:0007669"/>
    <property type="project" value="TreeGrafter"/>
</dbReference>
<evidence type="ECO:0000256" key="2">
    <source>
        <dbReference type="ARBA" id="ARBA00022737"/>
    </source>
</evidence>
<dbReference type="GO" id="GO:0006338">
    <property type="term" value="P:chromatin remodeling"/>
    <property type="evidence" value="ECO:0007669"/>
    <property type="project" value="InterPro"/>
</dbReference>
<evidence type="ECO:0000259" key="9">
    <source>
        <dbReference type="PROSITE" id="PS50118"/>
    </source>
</evidence>
<keyword evidence="5" id="KW-0804">Transcription</keyword>
<dbReference type="InterPro" id="IPR009071">
    <property type="entry name" value="HMG_box_dom"/>
</dbReference>
<feature type="compositionally biased region" description="Polar residues" evidence="8">
    <location>
        <begin position="122"/>
        <end position="137"/>
    </location>
</feature>
<organism evidence="10 11">
    <name type="scientific">Macrostomum lignano</name>
    <dbReference type="NCBI Taxonomy" id="282301"/>
    <lineage>
        <taxon>Eukaryota</taxon>
        <taxon>Metazoa</taxon>
        <taxon>Spiralia</taxon>
        <taxon>Lophotrochozoa</taxon>
        <taxon>Platyhelminthes</taxon>
        <taxon>Rhabditophora</taxon>
        <taxon>Macrostomorpha</taxon>
        <taxon>Macrostomida</taxon>
        <taxon>Macrostomidae</taxon>
        <taxon>Macrostomum</taxon>
    </lineage>
</organism>
<protein>
    <recommendedName>
        <fullName evidence="9">HMG box domain-containing protein</fullName>
    </recommendedName>
</protein>
<sequence>MPANEYAEDDVYICESKYFLEDKAIRKLRKGLKKFTNQPGTIEDEVYFFKQPIVPRKSVTPLLYEASQTPLDMDQLTASSAAAASSALSSGGGNGAGSLNFDDDNTRDSMSTSTTMDEVPTTPGTPQGGRNNRTGASSKKKKCPSGYVVYASEVRKRIMMENEGAGFGDISREVGQMWRKLPQSEKDVYERRAADTRAKMEAEKAAAAAAAAATAAASAPSRQSPPTQQQQYPIAQPPMMPHHQYQPAYQQQPMVPQQQQQQFMGQQPVYPQQMAYPPQQPQQGVTFYPVSGPAQQQMQYQQQHRPAGVNGFPPHQQQPMLSMQQPQQQQQPPPQLPVFVAAPPKTTRALHSEIYKRYIERLRSNSAYLSDWDRQATPAQLNCKPNASVTQQLHDSFLGAPAYQKQQQQQQQQQQAELTNALCSLRDHLLRDALKIELSLNQL</sequence>
<evidence type="ECO:0000313" key="10">
    <source>
        <dbReference type="EMBL" id="PAA76584.1"/>
    </source>
</evidence>
<proteinExistence type="predicted"/>